<evidence type="ECO:0000259" key="1">
    <source>
        <dbReference type="PROSITE" id="PS50994"/>
    </source>
</evidence>
<dbReference type="EnsemblMetazoa" id="CJA37332.1">
    <property type="protein sequence ID" value="CJA37332.1"/>
    <property type="gene ID" value="WBGene00213179"/>
</dbReference>
<accession>A0A8R1EKF6</accession>
<dbReference type="PANTHER" id="PTHR37984">
    <property type="entry name" value="PROTEIN CBG26694"/>
    <property type="match status" value="1"/>
</dbReference>
<dbReference type="Gene3D" id="3.30.420.10">
    <property type="entry name" value="Ribonuclease H-like superfamily/Ribonuclease H"/>
    <property type="match status" value="1"/>
</dbReference>
<dbReference type="SUPFAM" id="SSF53098">
    <property type="entry name" value="Ribonuclease H-like"/>
    <property type="match status" value="1"/>
</dbReference>
<dbReference type="InterPro" id="IPR036397">
    <property type="entry name" value="RNaseH_sf"/>
</dbReference>
<protein>
    <submittedName>
        <fullName evidence="2">Integrase catalytic domain-containing protein</fullName>
    </submittedName>
</protein>
<dbReference type="GO" id="GO:0003676">
    <property type="term" value="F:nucleic acid binding"/>
    <property type="evidence" value="ECO:0007669"/>
    <property type="project" value="InterPro"/>
</dbReference>
<dbReference type="Pfam" id="PF00665">
    <property type="entry name" value="rve"/>
    <property type="match status" value="1"/>
</dbReference>
<feature type="domain" description="Integrase catalytic" evidence="1">
    <location>
        <begin position="35"/>
        <end position="176"/>
    </location>
</feature>
<dbReference type="InterPro" id="IPR050951">
    <property type="entry name" value="Retrovirus_Pol_polyprotein"/>
</dbReference>
<dbReference type="AlphaFoldDB" id="A0A8R1EKF6"/>
<evidence type="ECO:0000313" key="3">
    <source>
        <dbReference type="Proteomes" id="UP000005237"/>
    </source>
</evidence>
<dbReference type="GO" id="GO:0015074">
    <property type="term" value="P:DNA integration"/>
    <property type="evidence" value="ECO:0007669"/>
    <property type="project" value="InterPro"/>
</dbReference>
<dbReference type="InterPro" id="IPR001584">
    <property type="entry name" value="Integrase_cat-core"/>
</dbReference>
<proteinExistence type="predicted"/>
<reference evidence="3" key="1">
    <citation type="submission" date="2010-08" db="EMBL/GenBank/DDBJ databases">
        <authorList>
            <consortium name="Caenorhabditis japonica Sequencing Consortium"/>
            <person name="Wilson R.K."/>
        </authorList>
    </citation>
    <scope>NUCLEOTIDE SEQUENCE [LARGE SCALE GENOMIC DNA]</scope>
    <source>
        <strain evidence="3">DF5081</strain>
    </source>
</reference>
<reference evidence="2" key="2">
    <citation type="submission" date="2022-06" db="UniProtKB">
        <authorList>
            <consortium name="EnsemblMetazoa"/>
        </authorList>
    </citation>
    <scope>IDENTIFICATION</scope>
    <source>
        <strain evidence="2">DF5081</strain>
    </source>
</reference>
<dbReference type="PANTHER" id="PTHR37984:SF5">
    <property type="entry name" value="PROTEIN NYNRIN-LIKE"/>
    <property type="match status" value="1"/>
</dbReference>
<keyword evidence="3" id="KW-1185">Reference proteome</keyword>
<sequence length="176" mass="19853">MRKDIQLVVEKCAQCQKNKDSAKTKIRAPLGRFATPTSPFNRVHADFVGPLERTKRGNIHIAVFVDAFSKFIIAEATRDQKASTLSSIFLDIVVSRFGPPNQLVTDRGTNLLLQEFKEVLQSLNIGHSMSTAYHHEANGQVEKANQTIEGMMRQVKDNEEWDTRLQTLVHAYNTAQ</sequence>
<dbReference type="Proteomes" id="UP000005237">
    <property type="component" value="Unassembled WGS sequence"/>
</dbReference>
<dbReference type="PROSITE" id="PS50994">
    <property type="entry name" value="INTEGRASE"/>
    <property type="match status" value="1"/>
</dbReference>
<name>A0A8R1EKF6_CAEJA</name>
<organism evidence="2 3">
    <name type="scientific">Caenorhabditis japonica</name>
    <dbReference type="NCBI Taxonomy" id="281687"/>
    <lineage>
        <taxon>Eukaryota</taxon>
        <taxon>Metazoa</taxon>
        <taxon>Ecdysozoa</taxon>
        <taxon>Nematoda</taxon>
        <taxon>Chromadorea</taxon>
        <taxon>Rhabditida</taxon>
        <taxon>Rhabditina</taxon>
        <taxon>Rhabditomorpha</taxon>
        <taxon>Rhabditoidea</taxon>
        <taxon>Rhabditidae</taxon>
        <taxon>Peloderinae</taxon>
        <taxon>Caenorhabditis</taxon>
    </lineage>
</organism>
<evidence type="ECO:0000313" key="2">
    <source>
        <dbReference type="EnsemblMetazoa" id="CJA37332.1"/>
    </source>
</evidence>
<dbReference type="InterPro" id="IPR012337">
    <property type="entry name" value="RNaseH-like_sf"/>
</dbReference>